<keyword evidence="10 18" id="KW-0269">Exonuclease</keyword>
<evidence type="ECO:0000256" key="12">
    <source>
        <dbReference type="ARBA" id="ARBA00022932"/>
    </source>
</evidence>
<dbReference type="EMBL" id="SACT01000006">
    <property type="protein sequence ID" value="RVT50084.1"/>
    <property type="molecule type" value="Genomic_DNA"/>
</dbReference>
<accession>A0A437JSP9</accession>
<evidence type="ECO:0000256" key="4">
    <source>
        <dbReference type="ARBA" id="ARBA00022679"/>
    </source>
</evidence>
<keyword evidence="7 18" id="KW-0540">Nuclease</keyword>
<sequence>MRQIFLDTETTGLSADNGDRLVEIGLIEMVDRRLTGDNRHWYLNPERSSHPDALRVHGLTDEFLADKPKFADIVQELLDYVADAELVIHNASFDLGFLDAELARLDHPPLASRCAGVVDSLQMARELYPGQRASLDALCKRLEVDNSSRTLHGALLDAGLLAEVYIRMTRGQDSLVIDAGDDAPGTLAVAAIDLTQFDLPVLRASDAECQAHEAVLADLDKATGDKTLWRRIEPRQDAETVA</sequence>
<dbReference type="InterPro" id="IPR012337">
    <property type="entry name" value="RNaseH-like_sf"/>
</dbReference>
<dbReference type="RefSeq" id="WP_128199594.1">
    <property type="nucleotide sequence ID" value="NZ_SACT01000006.1"/>
</dbReference>
<feature type="binding site" evidence="17">
    <location>
        <position position="157"/>
    </location>
    <ligand>
        <name>a divalent metal cation</name>
        <dbReference type="ChEBI" id="CHEBI:60240"/>
        <label>1</label>
        <note>catalytic</note>
    </ligand>
</feature>
<dbReference type="GO" id="GO:0005829">
    <property type="term" value="C:cytosol"/>
    <property type="evidence" value="ECO:0007669"/>
    <property type="project" value="TreeGrafter"/>
</dbReference>
<reference evidence="20 21" key="1">
    <citation type="submission" date="2019-01" db="EMBL/GenBank/DDBJ databases">
        <authorList>
            <person name="Chen W.-M."/>
        </authorList>
    </citation>
    <scope>NUCLEOTIDE SEQUENCE [LARGE SCALE GENOMIC DNA]</scope>
    <source>
        <strain evidence="20 21">ICH-3</strain>
    </source>
</reference>
<evidence type="ECO:0000256" key="9">
    <source>
        <dbReference type="ARBA" id="ARBA00022801"/>
    </source>
</evidence>
<dbReference type="GO" id="GO:0045004">
    <property type="term" value="P:DNA replication proofreading"/>
    <property type="evidence" value="ECO:0007669"/>
    <property type="project" value="TreeGrafter"/>
</dbReference>
<dbReference type="OrthoDB" id="9804290at2"/>
<organism evidence="20 21">
    <name type="scientific">Rubrivivax albus</name>
    <dbReference type="NCBI Taxonomy" id="2499835"/>
    <lineage>
        <taxon>Bacteria</taxon>
        <taxon>Pseudomonadati</taxon>
        <taxon>Pseudomonadota</taxon>
        <taxon>Betaproteobacteria</taxon>
        <taxon>Burkholderiales</taxon>
        <taxon>Sphaerotilaceae</taxon>
        <taxon>Rubrivivax</taxon>
    </lineage>
</organism>
<dbReference type="NCBIfam" id="TIGR01406">
    <property type="entry name" value="dnaQ_proteo"/>
    <property type="match status" value="1"/>
</dbReference>
<evidence type="ECO:0000256" key="11">
    <source>
        <dbReference type="ARBA" id="ARBA00022842"/>
    </source>
</evidence>
<feature type="binding site" evidence="16">
    <location>
        <position position="7"/>
    </location>
    <ligand>
        <name>substrate</name>
    </ligand>
</feature>
<evidence type="ECO:0000256" key="13">
    <source>
        <dbReference type="ARBA" id="ARBA00023211"/>
    </source>
</evidence>
<comment type="cofactor">
    <cofactor evidence="17">
        <name>Mg(2+)</name>
        <dbReference type="ChEBI" id="CHEBI:18420"/>
    </cofactor>
    <cofactor evidence="17">
        <name>Mn(2+)</name>
        <dbReference type="ChEBI" id="CHEBI:29035"/>
    </cofactor>
    <text evidence="17">Binds 2 divalent metal cations. Magnesium or manganese.</text>
</comment>
<dbReference type="InterPro" id="IPR006054">
    <property type="entry name" value="DnaQ"/>
</dbReference>
<keyword evidence="4 18" id="KW-0808">Transferase</keyword>
<keyword evidence="21" id="KW-1185">Reference proteome</keyword>
<evidence type="ECO:0000256" key="7">
    <source>
        <dbReference type="ARBA" id="ARBA00022722"/>
    </source>
</evidence>
<evidence type="ECO:0000256" key="6">
    <source>
        <dbReference type="ARBA" id="ARBA00022705"/>
    </source>
</evidence>
<evidence type="ECO:0000256" key="2">
    <source>
        <dbReference type="ARBA" id="ARBA00012417"/>
    </source>
</evidence>
<comment type="caution">
    <text evidence="20">The sequence shown here is derived from an EMBL/GenBank/DDBJ whole genome shotgun (WGS) entry which is preliminary data.</text>
</comment>
<evidence type="ECO:0000259" key="19">
    <source>
        <dbReference type="SMART" id="SM00479"/>
    </source>
</evidence>
<name>A0A437JSP9_9BURK</name>
<dbReference type="InterPro" id="IPR036397">
    <property type="entry name" value="RNaseH_sf"/>
</dbReference>
<evidence type="ECO:0000256" key="3">
    <source>
        <dbReference type="ARBA" id="ARBA00020352"/>
    </source>
</evidence>
<comment type="catalytic activity">
    <reaction evidence="14 18">
        <text>DNA(n) + a 2'-deoxyribonucleoside 5'-triphosphate = DNA(n+1) + diphosphate</text>
        <dbReference type="Rhea" id="RHEA:22508"/>
        <dbReference type="Rhea" id="RHEA-COMP:17339"/>
        <dbReference type="Rhea" id="RHEA-COMP:17340"/>
        <dbReference type="ChEBI" id="CHEBI:33019"/>
        <dbReference type="ChEBI" id="CHEBI:61560"/>
        <dbReference type="ChEBI" id="CHEBI:173112"/>
        <dbReference type="EC" id="2.7.7.7"/>
    </reaction>
</comment>
<evidence type="ECO:0000256" key="8">
    <source>
        <dbReference type="ARBA" id="ARBA00022723"/>
    </source>
</evidence>
<dbReference type="GO" id="GO:0046872">
    <property type="term" value="F:metal ion binding"/>
    <property type="evidence" value="ECO:0007669"/>
    <property type="project" value="UniProtKB-KW"/>
</dbReference>
<dbReference type="GO" id="GO:0003887">
    <property type="term" value="F:DNA-directed DNA polymerase activity"/>
    <property type="evidence" value="ECO:0007669"/>
    <property type="project" value="UniProtKB-KW"/>
</dbReference>
<keyword evidence="9 18" id="KW-0378">Hydrolase</keyword>
<gene>
    <name evidence="18" type="primary">dnaQ</name>
    <name evidence="20" type="ORF">ENE75_17375</name>
</gene>
<evidence type="ECO:0000313" key="21">
    <source>
        <dbReference type="Proteomes" id="UP000288178"/>
    </source>
</evidence>
<keyword evidence="5 18" id="KW-0548">Nucleotidyltransferase</keyword>
<dbReference type="EC" id="2.7.7.7" evidence="2 18"/>
<dbReference type="InterPro" id="IPR013520">
    <property type="entry name" value="Ribonucl_H"/>
</dbReference>
<proteinExistence type="predicted"/>
<evidence type="ECO:0000256" key="1">
    <source>
        <dbReference type="ARBA" id="ARBA00001936"/>
    </source>
</evidence>
<dbReference type="Pfam" id="PF00929">
    <property type="entry name" value="RNase_T"/>
    <property type="match status" value="1"/>
</dbReference>
<dbReference type="GO" id="GO:0008408">
    <property type="term" value="F:3'-5' exonuclease activity"/>
    <property type="evidence" value="ECO:0007669"/>
    <property type="project" value="TreeGrafter"/>
</dbReference>
<evidence type="ECO:0000256" key="5">
    <source>
        <dbReference type="ARBA" id="ARBA00022695"/>
    </source>
</evidence>
<dbReference type="GO" id="GO:0003677">
    <property type="term" value="F:DNA binding"/>
    <property type="evidence" value="ECO:0007669"/>
    <property type="project" value="InterPro"/>
</dbReference>
<protein>
    <recommendedName>
        <fullName evidence="3 18">DNA polymerase III subunit epsilon</fullName>
        <ecNumber evidence="2 18">2.7.7.7</ecNumber>
    </recommendedName>
</protein>
<comment type="cofactor">
    <cofactor evidence="1 18">
        <name>Mn(2+)</name>
        <dbReference type="ChEBI" id="CHEBI:29035"/>
    </cofactor>
</comment>
<evidence type="ECO:0000256" key="15">
    <source>
        <dbReference type="PIRSR" id="PIRSR606309-1"/>
    </source>
</evidence>
<dbReference type="NCBIfam" id="NF004316">
    <property type="entry name" value="PRK05711.1"/>
    <property type="match status" value="1"/>
</dbReference>
<evidence type="ECO:0000256" key="16">
    <source>
        <dbReference type="PIRSR" id="PIRSR606309-2"/>
    </source>
</evidence>
<dbReference type="PANTHER" id="PTHR30231:SF41">
    <property type="entry name" value="DNA POLYMERASE III SUBUNIT EPSILON"/>
    <property type="match status" value="1"/>
</dbReference>
<evidence type="ECO:0000256" key="10">
    <source>
        <dbReference type="ARBA" id="ARBA00022839"/>
    </source>
</evidence>
<feature type="binding site" evidence="17">
    <location>
        <position position="7"/>
    </location>
    <ligand>
        <name>a divalent metal cation</name>
        <dbReference type="ChEBI" id="CHEBI:60240"/>
        <label>1</label>
        <note>catalytic</note>
    </ligand>
</feature>
<keyword evidence="13 17" id="KW-0464">Manganese</keyword>
<feature type="binding site" evidence="16">
    <location>
        <position position="9"/>
    </location>
    <ligand>
        <name>substrate</name>
    </ligand>
</feature>
<comment type="subunit">
    <text evidence="18">DNA polymerase III contains a core (composed of alpha, epsilon and theta chains) that associates with a tau subunit. This core dimerizes to form the POLIII' complex. PolIII' associates with the gamma complex (composed of gamma, delta, delta', psi and chi chains) and with the beta chain to form the complete DNA polymerase III complex.</text>
</comment>
<feature type="binding site" evidence="16">
    <location>
        <position position="57"/>
    </location>
    <ligand>
        <name>substrate</name>
    </ligand>
</feature>
<evidence type="ECO:0000256" key="17">
    <source>
        <dbReference type="PIRSR" id="PIRSR606309-3"/>
    </source>
</evidence>
<evidence type="ECO:0000256" key="18">
    <source>
        <dbReference type="RuleBase" id="RU364087"/>
    </source>
</evidence>
<feature type="binding site" evidence="16">
    <location>
        <position position="157"/>
    </location>
    <ligand>
        <name>substrate</name>
    </ligand>
</feature>
<keyword evidence="6 18" id="KW-0235">DNA replication</keyword>
<feature type="binding site" evidence="17">
    <location>
        <position position="9"/>
    </location>
    <ligand>
        <name>a divalent metal cation</name>
        <dbReference type="ChEBI" id="CHEBI:60240"/>
        <label>1</label>
        <note>catalytic</note>
    </ligand>
</feature>
<dbReference type="CDD" id="cd06131">
    <property type="entry name" value="DNA_pol_III_epsilon_Ecoli_like"/>
    <property type="match status" value="1"/>
</dbReference>
<dbReference type="SMART" id="SM00479">
    <property type="entry name" value="EXOIII"/>
    <property type="match status" value="1"/>
</dbReference>
<feature type="domain" description="Exonuclease" evidence="19">
    <location>
        <begin position="2"/>
        <end position="174"/>
    </location>
</feature>
<keyword evidence="11 17" id="KW-0460">Magnesium</keyword>
<evidence type="ECO:0000313" key="20">
    <source>
        <dbReference type="EMBL" id="RVT50084.1"/>
    </source>
</evidence>
<dbReference type="SUPFAM" id="SSF53098">
    <property type="entry name" value="Ribonuclease H-like"/>
    <property type="match status" value="1"/>
</dbReference>
<dbReference type="InterPro" id="IPR006309">
    <property type="entry name" value="DnaQ_proteo"/>
</dbReference>
<dbReference type="Proteomes" id="UP000288178">
    <property type="component" value="Unassembled WGS sequence"/>
</dbReference>
<keyword evidence="8 17" id="KW-0479">Metal-binding</keyword>
<dbReference type="Gene3D" id="3.30.420.10">
    <property type="entry name" value="Ribonuclease H-like superfamily/Ribonuclease H"/>
    <property type="match status" value="1"/>
</dbReference>
<dbReference type="FunFam" id="3.30.420.10:FF:000012">
    <property type="entry name" value="DNA polymerase III subunit epsilon"/>
    <property type="match status" value="1"/>
</dbReference>
<dbReference type="NCBIfam" id="TIGR00573">
    <property type="entry name" value="dnaq"/>
    <property type="match status" value="1"/>
</dbReference>
<evidence type="ECO:0000256" key="14">
    <source>
        <dbReference type="ARBA" id="ARBA00049244"/>
    </source>
</evidence>
<feature type="active site" description="Proton acceptor" evidence="15">
    <location>
        <position position="152"/>
    </location>
</feature>
<comment type="function">
    <text evidence="18">DNA polymerase III is a complex, multichain enzyme responsible for most of the replicative synthesis in bacteria. The epsilon subunit contain the editing function and is a proofreading 3'-5' exonuclease.</text>
</comment>
<dbReference type="AlphaFoldDB" id="A0A437JSP9"/>
<dbReference type="PANTHER" id="PTHR30231">
    <property type="entry name" value="DNA POLYMERASE III SUBUNIT EPSILON"/>
    <property type="match status" value="1"/>
</dbReference>
<keyword evidence="12 18" id="KW-0239">DNA-directed DNA polymerase</keyword>